<name>A0A7Y4GZS4_9BRAD</name>
<evidence type="ECO:0000259" key="2">
    <source>
        <dbReference type="Pfam" id="PF22726"/>
    </source>
</evidence>
<keyword evidence="4" id="KW-1185">Reference proteome</keyword>
<evidence type="ECO:0000256" key="1">
    <source>
        <dbReference type="SAM" id="MobiDB-lite"/>
    </source>
</evidence>
<dbReference type="Gene3D" id="3.40.50.300">
    <property type="entry name" value="P-loop containing nucleotide triphosphate hydrolases"/>
    <property type="match status" value="1"/>
</dbReference>
<dbReference type="EMBL" id="JAAVLW010000001">
    <property type="protein sequence ID" value="NOJ44719.1"/>
    <property type="molecule type" value="Genomic_DNA"/>
</dbReference>
<feature type="region of interest" description="Disordered" evidence="1">
    <location>
        <begin position="1446"/>
        <end position="1470"/>
    </location>
</feature>
<protein>
    <recommendedName>
        <fullName evidence="2">NACHT C-terminal Alpha/Beta 2 domain-containing protein</fullName>
    </recommendedName>
</protein>
<gene>
    <name evidence="3" type="ORF">HCN50_00300</name>
</gene>
<evidence type="ECO:0000313" key="3">
    <source>
        <dbReference type="EMBL" id="NOJ44719.1"/>
    </source>
</evidence>
<dbReference type="RefSeq" id="WP_171707664.1">
    <property type="nucleotide sequence ID" value="NZ_JAAVLW010000001.1"/>
</dbReference>
<dbReference type="Pfam" id="PF22726">
    <property type="entry name" value="NCAB2"/>
    <property type="match status" value="1"/>
</dbReference>
<organism evidence="3 4">
    <name type="scientific">Bradyrhizobium archetypum</name>
    <dbReference type="NCBI Taxonomy" id="2721160"/>
    <lineage>
        <taxon>Bacteria</taxon>
        <taxon>Pseudomonadati</taxon>
        <taxon>Pseudomonadota</taxon>
        <taxon>Alphaproteobacteria</taxon>
        <taxon>Hyphomicrobiales</taxon>
        <taxon>Nitrobacteraceae</taxon>
        <taxon>Bradyrhizobium</taxon>
    </lineage>
</organism>
<evidence type="ECO:0000313" key="4">
    <source>
        <dbReference type="Proteomes" id="UP000528734"/>
    </source>
</evidence>
<dbReference type="SUPFAM" id="SSF52540">
    <property type="entry name" value="P-loop containing nucleoside triphosphate hydrolases"/>
    <property type="match status" value="1"/>
</dbReference>
<comment type="caution">
    <text evidence="3">The sequence shown here is derived from an EMBL/GenBank/DDBJ whole genome shotgun (WGS) entry which is preliminary data.</text>
</comment>
<sequence>MRDDFTKRTVTEIAKDVAYRCSNPDCRRPTLGANAALDGTIIIGVAAHICAASPGGPRYNAAQMPEARRSKENGLWLCQNCGRLVDADPKQFTVEQLVKWKHDAQAQAFRELVAPNAAVAEEASRVSAAIAADDRPVDAAFDTIFEKIHAAATTDLATHKRGPLWSGATVELTLRIDGDGAAPSFSIGKLPLAIEVAPDVTIVAPPGTGKTTTLLQLAGHALTAHSIVPLYFRLGDWSAGSAGLLASLHQRAAFRTTSSDEIGALAQRGRLLLLLDGWNELAPDAHKRLRIEIGQIRRDWPYLRIIVTTRRQALDVPISGPRVEIEPLSEDQQISIADALDGAAGRKMVDNAWRTPGVRALIATPLYLSALVSGGAQGAMPDTKEAVLRLFVQQHEKAGDHAEALHSALLGCHTEILTELASHLNAVGATTMSEADARRIVTTMAASLREQGQIAAPLEPASVLEALTSHHTLMRSGVGIAFQHQQFQEWYASHRVTESMQAAARGDAGARVRLRAAILDQPAWEESVWFATERLSREKGDAEIVAHAVRLALPIDPMLAAEMIYRAASAVWDLVGSDIMSFVARWRRAETVDRAVRFMIMTGRPEFAPQIWPLASSSDRQTLIPTLRIAPRFRPGVLGPDVQTKVADLPEDTRKDLLGLLAGESGVDGMDLAVELAKVDPSPKVQADVVQHLQFRLAERHIAALLSVAHEETWELVARRAYADDIQDAEIAEKLSTIRMVALEQATEPPERLRLLLQQPADDPGRDAAIAAAIADPRFRANDRQSGSLYFAQQGAPQAVSQGLCQRLEVGLELPYRASELLLNLNVTDEAPIADSILDVSRESRDLNAAAIVVGPKTVDALIEKFLVCAQALRAARNDRALSEERRRLEDRIRGTRAPIFAAAILRKADSDDLGVILSLASLVADHGAEHEDRKVALAIDPVTKNAWINLLRRWVDTVIAAPAARRHDLNEVSNAIGRLGLPELVPDLKRLLDQDLSRLRVARAGYMEARRRGNIEAVSDASTLYDNQYRAAFIRIGGDEVAAVAAQYLEDREFGFSAAVVLKSISDRQLNVPEPDWHRRWPWFDEVEAARKARAISPRPKPLNALATPIFAAIDRLAKPKAEKEDQTLAISLARIALSMPHEDHDELIARVLGLPQPSAAKQTLLAAMVLDGQIIDADLVMGAIDQWLAAAGSDPTTAWHKRQNTWEIEPWLELLPFTTRPEAVLDGLTKVKAFYGRDWAQRWERVLTSVAAAPDAAGIALLTSLARAHKDIADEHAWMQAILNRGTLESVLLYVDLFIERILGTEPHGADAWHVGRQLAEYAQSFPELKPQLRRRYETVGNDPGRTMLEHFFGEAASDEDLLAMVKKYAANSRAYDGQMARAVEAVAVDKVPVAEGSNSYSIYPAPVGSLRKALFDLLNGSPTEATIAKRCLEAIDKLRDEHGIAANDPRHPDVMSERPWPPEIEIS</sequence>
<reference evidence="3 4" key="1">
    <citation type="submission" date="2020-03" db="EMBL/GenBank/DDBJ databases">
        <title>Bradyrhizobium diversity isolated from nodules of Muelleranthus trifoliolatus.</title>
        <authorList>
            <person name="Klepa M."/>
            <person name="Helene L."/>
            <person name="Hungria M."/>
        </authorList>
    </citation>
    <scope>NUCLEOTIDE SEQUENCE [LARGE SCALE GENOMIC DNA]</scope>
    <source>
        <strain evidence="3 4">WSM 1744</strain>
    </source>
</reference>
<feature type="domain" description="NACHT C-terminal Alpha/Beta 2" evidence="2">
    <location>
        <begin position="1386"/>
        <end position="1464"/>
    </location>
</feature>
<dbReference type="Proteomes" id="UP000528734">
    <property type="component" value="Unassembled WGS sequence"/>
</dbReference>
<accession>A0A7Y4GZS4</accession>
<proteinExistence type="predicted"/>
<dbReference type="InterPro" id="IPR027417">
    <property type="entry name" value="P-loop_NTPase"/>
</dbReference>
<feature type="compositionally biased region" description="Basic and acidic residues" evidence="1">
    <location>
        <begin position="1446"/>
        <end position="1459"/>
    </location>
</feature>
<dbReference type="InterPro" id="IPR054732">
    <property type="entry name" value="NCAB2"/>
</dbReference>